<keyword evidence="2" id="KW-1185">Reference proteome</keyword>
<gene>
    <name evidence="1" type="ORF">BGZ97_008854</name>
</gene>
<proteinExistence type="predicted"/>
<dbReference type="AlphaFoldDB" id="A0A9P6RCH1"/>
<dbReference type="Proteomes" id="UP000823405">
    <property type="component" value="Unassembled WGS sequence"/>
</dbReference>
<accession>A0A9P6RCH1</accession>
<reference evidence="1" key="1">
    <citation type="journal article" date="2020" name="Fungal Divers.">
        <title>Resolving the Mortierellaceae phylogeny through synthesis of multi-gene phylogenetics and phylogenomics.</title>
        <authorList>
            <person name="Vandepol N."/>
            <person name="Liber J."/>
            <person name="Desiro A."/>
            <person name="Na H."/>
            <person name="Kennedy M."/>
            <person name="Barry K."/>
            <person name="Grigoriev I.V."/>
            <person name="Miller A.N."/>
            <person name="O'Donnell K."/>
            <person name="Stajich J.E."/>
            <person name="Bonito G."/>
        </authorList>
    </citation>
    <scope>NUCLEOTIDE SEQUENCE</scope>
    <source>
        <strain evidence="1">NVP60</strain>
    </source>
</reference>
<dbReference type="EMBL" id="JAAAIN010000411">
    <property type="protein sequence ID" value="KAG0314895.1"/>
    <property type="molecule type" value="Genomic_DNA"/>
</dbReference>
<comment type="caution">
    <text evidence="1">The sequence shown here is derived from an EMBL/GenBank/DDBJ whole genome shotgun (WGS) entry which is preliminary data.</text>
</comment>
<name>A0A9P6RCH1_9FUNG</name>
<evidence type="ECO:0000313" key="1">
    <source>
        <dbReference type="EMBL" id="KAG0314895.1"/>
    </source>
</evidence>
<evidence type="ECO:0000313" key="2">
    <source>
        <dbReference type="Proteomes" id="UP000823405"/>
    </source>
</evidence>
<protein>
    <submittedName>
        <fullName evidence="1">Uncharacterized protein</fullName>
    </submittedName>
</protein>
<organism evidence="1 2">
    <name type="scientific">Linnemannia gamsii</name>
    <dbReference type="NCBI Taxonomy" id="64522"/>
    <lineage>
        <taxon>Eukaryota</taxon>
        <taxon>Fungi</taxon>
        <taxon>Fungi incertae sedis</taxon>
        <taxon>Mucoromycota</taxon>
        <taxon>Mortierellomycotina</taxon>
        <taxon>Mortierellomycetes</taxon>
        <taxon>Mortierellales</taxon>
        <taxon>Mortierellaceae</taxon>
        <taxon>Linnemannia</taxon>
    </lineage>
</organism>
<sequence length="107" mass="12520">MYRLVKEFSKDRNSPDSDKITVTMDLDQDDAYLNGVFTVSVTSKGEYSQCKAVLDFNATEFYMPWYNNTIPSEFNPLELDTSTHQFTIVDPNPIWFFSCKMHCDMKY</sequence>